<sequence>MTKGKNIIRCLATALLATAWGAHALPTADSPDGASGHVARASFRDDFTEFNKDVWSCEYTCPTIVTEKARFHLSSGVEPRNEGSWSKARYKPARFTSGRFSVRFSLTARPAQKVWWGVALWDDGPAADKSQFNEINFGYTVDGSLSDSQLLFESTRRGQGQSVPVDTGVDLYTEEYHNATLEYDSARVAFYFDGKLLHEITDSASIPTDAMDLVLGPRLVDGSEPLTDFFLESIDWVQIN</sequence>
<dbReference type="AlphaFoldDB" id="A0A1W2TND8"/>
<proteinExistence type="predicted"/>
<dbReference type="InterPro" id="IPR013320">
    <property type="entry name" value="ConA-like_dom_sf"/>
</dbReference>
<accession>A0A1W2TND8</accession>
<feature type="signal peptide" evidence="1">
    <location>
        <begin position="1"/>
        <end position="24"/>
    </location>
</feature>
<dbReference type="Proteomes" id="UP000054516">
    <property type="component" value="Unassembled WGS sequence"/>
</dbReference>
<dbReference type="GO" id="GO:0005975">
    <property type="term" value="P:carbohydrate metabolic process"/>
    <property type="evidence" value="ECO:0007669"/>
    <property type="project" value="InterPro"/>
</dbReference>
<feature type="chain" id="PRO_5010726263" evidence="1">
    <location>
        <begin position="25"/>
        <end position="240"/>
    </location>
</feature>
<protein>
    <submittedName>
        <fullName evidence="3">Putative glycoside hydrolase family protein</fullName>
    </submittedName>
</protein>
<dbReference type="EMBL" id="DF977486">
    <property type="protein sequence ID" value="GAP89871.1"/>
    <property type="molecule type" value="Genomic_DNA"/>
</dbReference>
<dbReference type="Gene3D" id="2.60.120.200">
    <property type="match status" value="1"/>
</dbReference>
<dbReference type="SUPFAM" id="SSF49899">
    <property type="entry name" value="Concanavalin A-like lectins/glucanases"/>
    <property type="match status" value="1"/>
</dbReference>
<reference evidence="3" key="1">
    <citation type="submission" date="2016-03" db="EMBL/GenBank/DDBJ databases">
        <title>Draft genome sequence of Rosellinia necatrix.</title>
        <authorList>
            <person name="Kanematsu S."/>
        </authorList>
    </citation>
    <scope>NUCLEOTIDE SEQUENCE [LARGE SCALE GENOMIC DNA]</scope>
    <source>
        <strain evidence="3">W97</strain>
    </source>
</reference>
<dbReference type="GO" id="GO:0004553">
    <property type="term" value="F:hydrolase activity, hydrolyzing O-glycosyl compounds"/>
    <property type="evidence" value="ECO:0007669"/>
    <property type="project" value="InterPro"/>
</dbReference>
<keyword evidence="1" id="KW-0732">Signal</keyword>
<dbReference type="OMA" id="QFNEINF"/>
<organism evidence="3">
    <name type="scientific">Rosellinia necatrix</name>
    <name type="common">White root-rot fungus</name>
    <dbReference type="NCBI Taxonomy" id="77044"/>
    <lineage>
        <taxon>Eukaryota</taxon>
        <taxon>Fungi</taxon>
        <taxon>Dikarya</taxon>
        <taxon>Ascomycota</taxon>
        <taxon>Pezizomycotina</taxon>
        <taxon>Sordariomycetes</taxon>
        <taxon>Xylariomycetidae</taxon>
        <taxon>Xylariales</taxon>
        <taxon>Xylariaceae</taxon>
        <taxon>Rosellinia</taxon>
    </lineage>
</organism>
<dbReference type="OrthoDB" id="5047739at2759"/>
<keyword evidence="3" id="KW-0378">Hydrolase</keyword>
<evidence type="ECO:0000313" key="4">
    <source>
        <dbReference type="Proteomes" id="UP000054516"/>
    </source>
</evidence>
<keyword evidence="4" id="KW-1185">Reference proteome</keyword>
<gene>
    <name evidence="3" type="ORF">SAMD00023353_4100340</name>
</gene>
<evidence type="ECO:0000313" key="3">
    <source>
        <dbReference type="EMBL" id="GAP89871.1"/>
    </source>
</evidence>
<dbReference type="PROSITE" id="PS51762">
    <property type="entry name" value="GH16_2"/>
    <property type="match status" value="1"/>
</dbReference>
<feature type="domain" description="GH16" evidence="2">
    <location>
        <begin position="18"/>
        <end position="240"/>
    </location>
</feature>
<evidence type="ECO:0000259" key="2">
    <source>
        <dbReference type="PROSITE" id="PS51762"/>
    </source>
</evidence>
<dbReference type="InterPro" id="IPR000757">
    <property type="entry name" value="Beta-glucanase-like"/>
</dbReference>
<name>A0A1W2TND8_ROSNE</name>
<evidence type="ECO:0000256" key="1">
    <source>
        <dbReference type="SAM" id="SignalP"/>
    </source>
</evidence>